<evidence type="ECO:0000313" key="2">
    <source>
        <dbReference type="EMBL" id="VAW79894.1"/>
    </source>
</evidence>
<dbReference type="InterPro" id="IPR009003">
    <property type="entry name" value="Peptidase_S1_PA"/>
</dbReference>
<dbReference type="EMBL" id="UOFN01000121">
    <property type="protein sequence ID" value="VAW79894.1"/>
    <property type="molecule type" value="Genomic_DNA"/>
</dbReference>
<dbReference type="GO" id="GO:0006508">
    <property type="term" value="P:proteolysis"/>
    <property type="evidence" value="ECO:0007669"/>
    <property type="project" value="UniProtKB-KW"/>
</dbReference>
<dbReference type="PANTHER" id="PTHR22939">
    <property type="entry name" value="SERINE PROTEASE FAMILY S1C HTRA-RELATED"/>
    <property type="match status" value="1"/>
</dbReference>
<gene>
    <name evidence="2" type="ORF">MNBD_GAMMA15-1494</name>
</gene>
<keyword evidence="2" id="KW-0645">Protease</keyword>
<feature type="transmembrane region" description="Helical" evidence="1">
    <location>
        <begin position="6"/>
        <end position="27"/>
    </location>
</feature>
<name>A0A3B0ZEU6_9ZZZZ</name>
<dbReference type="Pfam" id="PF13365">
    <property type="entry name" value="Trypsin_2"/>
    <property type="match status" value="1"/>
</dbReference>
<dbReference type="PRINTS" id="PR00834">
    <property type="entry name" value="PROTEASES2C"/>
</dbReference>
<feature type="non-terminal residue" evidence="2">
    <location>
        <position position="226"/>
    </location>
</feature>
<dbReference type="Gene3D" id="2.40.10.120">
    <property type="match status" value="1"/>
</dbReference>
<sequence>MNIRDTVSFFLQAATVGIVAAFLLLLFRPEWFNPQMPVVEVQQVAPHTKTDLERHAGNGPVSYADAVEPAAKAVVNVYTAKVITRKRHPLLDDPLFRQFFGNQLGPRKRLQTSLGSGVIVAAQGYVLTNNHVIAGADEIQVLLQDGRSTRATLVGADKDTDLAVLRIKLDDLPVLPISSNDKLRVGDVALAIGNPFGVGQTVTLGIISATGRSQVGINRYEDFIQT</sequence>
<dbReference type="PANTHER" id="PTHR22939:SF129">
    <property type="entry name" value="SERINE PROTEASE HTRA2, MITOCHONDRIAL"/>
    <property type="match status" value="1"/>
</dbReference>
<dbReference type="AlphaFoldDB" id="A0A3B0ZEU6"/>
<evidence type="ECO:0000256" key="1">
    <source>
        <dbReference type="SAM" id="Phobius"/>
    </source>
</evidence>
<accession>A0A3B0ZEU6</accession>
<keyword evidence="1" id="KW-0812">Transmembrane</keyword>
<keyword evidence="1" id="KW-1133">Transmembrane helix</keyword>
<keyword evidence="2" id="KW-0378">Hydrolase</keyword>
<protein>
    <submittedName>
        <fullName evidence="2">Outer membrane stress sensor protease DegS</fullName>
    </submittedName>
</protein>
<reference evidence="2" key="1">
    <citation type="submission" date="2018-06" db="EMBL/GenBank/DDBJ databases">
        <authorList>
            <person name="Zhirakovskaya E."/>
        </authorList>
    </citation>
    <scope>NUCLEOTIDE SEQUENCE</scope>
</reference>
<keyword evidence="1" id="KW-0472">Membrane</keyword>
<dbReference type="GO" id="GO:0004252">
    <property type="term" value="F:serine-type endopeptidase activity"/>
    <property type="evidence" value="ECO:0007669"/>
    <property type="project" value="InterPro"/>
</dbReference>
<organism evidence="2">
    <name type="scientific">hydrothermal vent metagenome</name>
    <dbReference type="NCBI Taxonomy" id="652676"/>
    <lineage>
        <taxon>unclassified sequences</taxon>
        <taxon>metagenomes</taxon>
        <taxon>ecological metagenomes</taxon>
    </lineage>
</organism>
<proteinExistence type="predicted"/>
<dbReference type="SUPFAM" id="SSF50494">
    <property type="entry name" value="Trypsin-like serine proteases"/>
    <property type="match status" value="1"/>
</dbReference>
<dbReference type="InterPro" id="IPR001940">
    <property type="entry name" value="Peptidase_S1C"/>
</dbReference>